<dbReference type="AlphaFoldDB" id="A0A9Q0P063"/>
<dbReference type="EMBL" id="JAPFFK010000020">
    <property type="protein sequence ID" value="KAJ6679121.1"/>
    <property type="molecule type" value="Genomic_DNA"/>
</dbReference>
<dbReference type="OrthoDB" id="10263751at2759"/>
<name>A0A9Q0P063_SALPP</name>
<protein>
    <submittedName>
        <fullName evidence="1">THIOREDOXIN-LIKE 4 CHLOROPLASTIC</fullName>
    </submittedName>
</protein>
<organism evidence="1 2">
    <name type="scientific">Salix purpurea</name>
    <name type="common">Purple osier willow</name>
    <dbReference type="NCBI Taxonomy" id="77065"/>
    <lineage>
        <taxon>Eukaryota</taxon>
        <taxon>Viridiplantae</taxon>
        <taxon>Streptophyta</taxon>
        <taxon>Embryophyta</taxon>
        <taxon>Tracheophyta</taxon>
        <taxon>Spermatophyta</taxon>
        <taxon>Magnoliopsida</taxon>
        <taxon>eudicotyledons</taxon>
        <taxon>Gunneridae</taxon>
        <taxon>Pentapetalae</taxon>
        <taxon>rosids</taxon>
        <taxon>fabids</taxon>
        <taxon>Malpighiales</taxon>
        <taxon>Salicaceae</taxon>
        <taxon>Saliceae</taxon>
        <taxon>Salix</taxon>
    </lineage>
</organism>
<dbReference type="GO" id="GO:0009507">
    <property type="term" value="C:chloroplast"/>
    <property type="evidence" value="ECO:0007669"/>
    <property type="project" value="TreeGrafter"/>
</dbReference>
<sequence length="147" mass="16842">MLSCKSRTFYMPRPLSVLGRNPDRQLNCRIPCVAPSFHPCRGNEKSCIMKAKFPSITKYAGLNFPKNNDAWRIKAVAGENLGELSDEDDDLCPVDCVREFKTDEEFLRILEKAKETDSFSGGRFLSHFLWKLQVYRAGVCKIVQGFW</sequence>
<keyword evidence="2" id="KW-1185">Reference proteome</keyword>
<comment type="caution">
    <text evidence="1">The sequence shown here is derived from an EMBL/GenBank/DDBJ whole genome shotgun (WGS) entry which is preliminary data.</text>
</comment>
<reference evidence="1" key="2">
    <citation type="journal article" date="2023" name="Int. J. Mol. Sci.">
        <title>De Novo Assembly and Annotation of 11 Diverse Shrub Willow (Salix) Genomes Reveals Novel Gene Organization in Sex-Linked Regions.</title>
        <authorList>
            <person name="Hyden B."/>
            <person name="Feng K."/>
            <person name="Yates T.B."/>
            <person name="Jawdy S."/>
            <person name="Cereghino C."/>
            <person name="Smart L.B."/>
            <person name="Muchero W."/>
        </authorList>
    </citation>
    <scope>NUCLEOTIDE SEQUENCE</scope>
    <source>
        <tissue evidence="1">Shoot tip</tissue>
    </source>
</reference>
<dbReference type="InterPro" id="IPR044176">
    <property type="entry name" value="TRL4_chloroplastic"/>
</dbReference>
<proteinExistence type="predicted"/>
<reference evidence="1" key="1">
    <citation type="submission" date="2022-11" db="EMBL/GenBank/DDBJ databases">
        <authorList>
            <person name="Hyden B.L."/>
            <person name="Feng K."/>
            <person name="Yates T."/>
            <person name="Jawdy S."/>
            <person name="Smart L.B."/>
            <person name="Muchero W."/>
        </authorList>
    </citation>
    <scope>NUCLEOTIDE SEQUENCE</scope>
    <source>
        <tissue evidence="1">Shoot tip</tissue>
    </source>
</reference>
<dbReference type="PANTHER" id="PTHR47912:SF1">
    <property type="entry name" value="THIOREDOXIN-LIKE 4, CHLOROPLASTIC"/>
    <property type="match status" value="1"/>
</dbReference>
<dbReference type="PANTHER" id="PTHR47912">
    <property type="entry name" value="THIOREDOXIN-LIKE 4, CHLOROPLASTIC"/>
    <property type="match status" value="1"/>
</dbReference>
<dbReference type="Proteomes" id="UP001151532">
    <property type="component" value="Chromosome 14"/>
</dbReference>
<evidence type="ECO:0000313" key="2">
    <source>
        <dbReference type="Proteomes" id="UP001151532"/>
    </source>
</evidence>
<accession>A0A9Q0P063</accession>
<gene>
    <name evidence="1" type="ORF">OIU79_018976</name>
</gene>
<evidence type="ECO:0000313" key="1">
    <source>
        <dbReference type="EMBL" id="KAJ6679121.1"/>
    </source>
</evidence>